<comment type="subcellular location">
    <subcellularLocation>
        <location evidence="1">Cell membrane</location>
    </subcellularLocation>
    <subcellularLocation>
        <location evidence="2">Cytoplasm</location>
    </subcellularLocation>
</comment>
<keyword evidence="22" id="KW-1185">Reference proteome</keyword>
<dbReference type="CDD" id="cd11758">
    <property type="entry name" value="SH3_CRK_N"/>
    <property type="match status" value="1"/>
</dbReference>
<dbReference type="Pfam" id="PF00017">
    <property type="entry name" value="SH2"/>
    <property type="match status" value="1"/>
</dbReference>
<evidence type="ECO:0000256" key="12">
    <source>
        <dbReference type="ARBA" id="ARBA00059493"/>
    </source>
</evidence>
<evidence type="ECO:0000256" key="6">
    <source>
        <dbReference type="ARBA" id="ARBA00022490"/>
    </source>
</evidence>
<dbReference type="GO" id="GO:1902531">
    <property type="term" value="P:regulation of intracellular signal transduction"/>
    <property type="evidence" value="ECO:0007669"/>
    <property type="project" value="UniProtKB-ARBA"/>
</dbReference>
<dbReference type="GO" id="GO:0005886">
    <property type="term" value="C:plasma membrane"/>
    <property type="evidence" value="ECO:0007669"/>
    <property type="project" value="UniProtKB-SubCell"/>
</dbReference>
<evidence type="ECO:0000256" key="4">
    <source>
        <dbReference type="ARBA" id="ARBA00022443"/>
    </source>
</evidence>
<dbReference type="Gene3D" id="2.30.30.40">
    <property type="entry name" value="SH3 Domains"/>
    <property type="match status" value="2"/>
</dbReference>
<gene>
    <name evidence="21" type="ORF">D623_10015730</name>
</gene>
<feature type="domain" description="SH3" evidence="20">
    <location>
        <begin position="259"/>
        <end position="320"/>
    </location>
</feature>
<feature type="domain" description="SH3" evidence="20">
    <location>
        <begin position="156"/>
        <end position="216"/>
    </location>
</feature>
<dbReference type="CDD" id="cd09926">
    <property type="entry name" value="SH2_CRK_like"/>
    <property type="match status" value="1"/>
</dbReference>
<proteinExistence type="inferred from homology"/>
<dbReference type="Proteomes" id="UP000052978">
    <property type="component" value="Unassembled WGS sequence"/>
</dbReference>
<dbReference type="GO" id="GO:2000145">
    <property type="term" value="P:regulation of cell motility"/>
    <property type="evidence" value="ECO:0007669"/>
    <property type="project" value="UniProtKB-ARBA"/>
</dbReference>
<dbReference type="PRINTS" id="PR00401">
    <property type="entry name" value="SH2DOMAIN"/>
</dbReference>
<dbReference type="InterPro" id="IPR035457">
    <property type="entry name" value="CRK_SH3_N"/>
</dbReference>
<dbReference type="InterPro" id="IPR036860">
    <property type="entry name" value="SH2_dom_sf"/>
</dbReference>
<evidence type="ECO:0000256" key="9">
    <source>
        <dbReference type="ARBA" id="ARBA00022999"/>
    </source>
</evidence>
<keyword evidence="4 17" id="KW-0728">SH3 domain</keyword>
<accession>S7MH90</accession>
<dbReference type="InterPro" id="IPR036028">
    <property type="entry name" value="SH3-like_dom_sf"/>
</dbReference>
<evidence type="ECO:0000259" key="19">
    <source>
        <dbReference type="PROSITE" id="PS50001"/>
    </source>
</evidence>
<dbReference type="Pfam" id="PF00018">
    <property type="entry name" value="SH3_1"/>
    <property type="match status" value="1"/>
</dbReference>
<protein>
    <recommendedName>
        <fullName evidence="11">Adapter molecule crk</fullName>
    </recommendedName>
    <alternativeName>
        <fullName evidence="13">Proto-oncogene c-Crk</fullName>
    </alternativeName>
    <alternativeName>
        <fullName evidence="14 15">p38</fullName>
    </alternativeName>
</protein>
<evidence type="ECO:0000256" key="18">
    <source>
        <dbReference type="SAM" id="MobiDB-lite"/>
    </source>
</evidence>
<dbReference type="FunFam" id="2.30.30.40:FF:000157">
    <property type="entry name" value="adapter molecule crk isoform X1"/>
    <property type="match status" value="1"/>
</dbReference>
<dbReference type="AlphaFoldDB" id="S7MH90"/>
<dbReference type="InterPro" id="IPR000980">
    <property type="entry name" value="SH2"/>
</dbReference>
<dbReference type="PRINTS" id="PR00452">
    <property type="entry name" value="SH3DOMAIN"/>
</dbReference>
<evidence type="ECO:0000256" key="15">
    <source>
        <dbReference type="ARBA" id="ARBA00081392"/>
    </source>
</evidence>
<name>S7MH90_MYOBR</name>
<dbReference type="PROSITE" id="PS50001">
    <property type="entry name" value="SH2"/>
    <property type="match status" value="1"/>
</dbReference>
<dbReference type="SUPFAM" id="SSF50044">
    <property type="entry name" value="SH3-domain"/>
    <property type="match status" value="2"/>
</dbReference>
<evidence type="ECO:0000256" key="7">
    <source>
        <dbReference type="ARBA" id="ARBA00022553"/>
    </source>
</evidence>
<evidence type="ECO:0000256" key="1">
    <source>
        <dbReference type="ARBA" id="ARBA00004236"/>
    </source>
</evidence>
<dbReference type="GO" id="GO:0035591">
    <property type="term" value="F:signaling adaptor activity"/>
    <property type="evidence" value="ECO:0007669"/>
    <property type="project" value="TreeGrafter"/>
</dbReference>
<dbReference type="GO" id="GO:0016477">
    <property type="term" value="P:cell migration"/>
    <property type="evidence" value="ECO:0007669"/>
    <property type="project" value="TreeGrafter"/>
</dbReference>
<reference evidence="21 22" key="1">
    <citation type="journal article" date="2013" name="Nat. Commun.">
        <title>Genome analysis reveals insights into physiology and longevity of the Brandt's bat Myotis brandtii.</title>
        <authorList>
            <person name="Seim I."/>
            <person name="Fang X."/>
            <person name="Xiong Z."/>
            <person name="Lobanov A.V."/>
            <person name="Huang Z."/>
            <person name="Ma S."/>
            <person name="Feng Y."/>
            <person name="Turanov A.A."/>
            <person name="Zhu Y."/>
            <person name="Lenz T.L."/>
            <person name="Gerashchenko M.V."/>
            <person name="Fan D."/>
            <person name="Hee Yim S."/>
            <person name="Yao X."/>
            <person name="Jordan D."/>
            <person name="Xiong Y."/>
            <person name="Ma Y."/>
            <person name="Lyapunov A.N."/>
            <person name="Chen G."/>
            <person name="Kulakova O.I."/>
            <person name="Sun Y."/>
            <person name="Lee S.G."/>
            <person name="Bronson R.T."/>
            <person name="Moskalev A.A."/>
            <person name="Sunyaev S.R."/>
            <person name="Zhang G."/>
            <person name="Krogh A."/>
            <person name="Wang J."/>
            <person name="Gladyshev V.N."/>
        </authorList>
    </citation>
    <scope>NUCLEOTIDE SEQUENCE [LARGE SCALE GENOMIC DNA]</scope>
</reference>
<dbReference type="InterPro" id="IPR035458">
    <property type="entry name" value="CRK_SH3_C"/>
</dbReference>
<evidence type="ECO:0000256" key="5">
    <source>
        <dbReference type="ARBA" id="ARBA00022475"/>
    </source>
</evidence>
<evidence type="ECO:0000256" key="13">
    <source>
        <dbReference type="ARBA" id="ARBA00079063"/>
    </source>
</evidence>
<evidence type="ECO:0000313" key="22">
    <source>
        <dbReference type="Proteomes" id="UP000052978"/>
    </source>
</evidence>
<keyword evidence="9 16" id="KW-0727">SH2 domain</keyword>
<evidence type="ECO:0000256" key="3">
    <source>
        <dbReference type="ARBA" id="ARBA00009756"/>
    </source>
</evidence>
<keyword evidence="5" id="KW-1003">Cell membrane</keyword>
<dbReference type="GO" id="GO:0007167">
    <property type="term" value="P:enzyme-linked receptor protein signaling pathway"/>
    <property type="evidence" value="ECO:0007669"/>
    <property type="project" value="TreeGrafter"/>
</dbReference>
<dbReference type="PANTHER" id="PTHR19969">
    <property type="entry name" value="SH2-SH3 ADAPTOR PROTEIN-RELATED"/>
    <property type="match status" value="1"/>
</dbReference>
<evidence type="ECO:0000256" key="14">
    <source>
        <dbReference type="ARBA" id="ARBA00080832"/>
    </source>
</evidence>
<keyword evidence="8" id="KW-0677">Repeat</keyword>
<comment type="function">
    <text evidence="12">Involved in cell branching and adhesion mediated by BCAR1-CRK-RAPGEF1 signaling and activation of RAP1.</text>
</comment>
<dbReference type="CDD" id="cd11759">
    <property type="entry name" value="SH3_CRK_C"/>
    <property type="match status" value="1"/>
</dbReference>
<dbReference type="GO" id="GO:0030971">
    <property type="term" value="F:receptor tyrosine kinase binding"/>
    <property type="evidence" value="ECO:0007669"/>
    <property type="project" value="TreeGrafter"/>
</dbReference>
<evidence type="ECO:0000256" key="17">
    <source>
        <dbReference type="PROSITE-ProRule" id="PRU00192"/>
    </source>
</evidence>
<dbReference type="SMART" id="SM00252">
    <property type="entry name" value="SH2"/>
    <property type="match status" value="1"/>
</dbReference>
<evidence type="ECO:0000256" key="16">
    <source>
        <dbReference type="PROSITE-ProRule" id="PRU00191"/>
    </source>
</evidence>
<evidence type="ECO:0000256" key="8">
    <source>
        <dbReference type="ARBA" id="ARBA00022737"/>
    </source>
</evidence>
<evidence type="ECO:0000259" key="20">
    <source>
        <dbReference type="PROSITE" id="PS50002"/>
    </source>
</evidence>
<dbReference type="SUPFAM" id="SSF55550">
    <property type="entry name" value="SH2 domain"/>
    <property type="match status" value="1"/>
</dbReference>
<dbReference type="PROSITE" id="PS50002">
    <property type="entry name" value="SH3"/>
    <property type="match status" value="2"/>
</dbReference>
<organism evidence="21 22">
    <name type="scientific">Myotis brandtii</name>
    <name type="common">Brandt's bat</name>
    <dbReference type="NCBI Taxonomy" id="109478"/>
    <lineage>
        <taxon>Eukaryota</taxon>
        <taxon>Metazoa</taxon>
        <taxon>Chordata</taxon>
        <taxon>Craniata</taxon>
        <taxon>Vertebrata</taxon>
        <taxon>Euteleostomi</taxon>
        <taxon>Mammalia</taxon>
        <taxon>Eutheria</taxon>
        <taxon>Laurasiatheria</taxon>
        <taxon>Chiroptera</taxon>
        <taxon>Yangochiroptera</taxon>
        <taxon>Vespertilionidae</taxon>
        <taxon>Myotis</taxon>
    </lineage>
</organism>
<dbReference type="GO" id="GO:0005737">
    <property type="term" value="C:cytoplasm"/>
    <property type="evidence" value="ECO:0007669"/>
    <property type="project" value="UniProtKB-SubCell"/>
</dbReference>
<keyword evidence="7" id="KW-0597">Phosphoprotein</keyword>
<dbReference type="FunFam" id="2.30.30.40:FF:000065">
    <property type="entry name" value="adapter molecule crk isoform X1"/>
    <property type="match status" value="1"/>
</dbReference>
<feature type="region of interest" description="Disordered" evidence="18">
    <location>
        <begin position="225"/>
        <end position="253"/>
    </location>
</feature>
<evidence type="ECO:0000256" key="2">
    <source>
        <dbReference type="ARBA" id="ARBA00004496"/>
    </source>
</evidence>
<feature type="domain" description="SH2" evidence="19">
    <location>
        <begin position="13"/>
        <end position="142"/>
    </location>
</feature>
<keyword evidence="6" id="KW-0963">Cytoplasm</keyword>
<evidence type="ECO:0000313" key="21">
    <source>
        <dbReference type="EMBL" id="EPQ02755.1"/>
    </source>
</evidence>
<evidence type="ECO:0000256" key="10">
    <source>
        <dbReference type="ARBA" id="ARBA00023136"/>
    </source>
</evidence>
<dbReference type="EMBL" id="KE161258">
    <property type="protein sequence ID" value="EPQ02755.1"/>
    <property type="molecule type" value="Genomic_DNA"/>
</dbReference>
<comment type="similarity">
    <text evidence="3">Belongs to the CRK family.</text>
</comment>
<dbReference type="eggNOG" id="KOG4792">
    <property type="taxonomic scope" value="Eukaryota"/>
</dbReference>
<keyword evidence="10" id="KW-0472">Membrane</keyword>
<evidence type="ECO:0000256" key="11">
    <source>
        <dbReference type="ARBA" id="ARBA00039213"/>
    </source>
</evidence>
<dbReference type="Pfam" id="PF07653">
    <property type="entry name" value="SH3_2"/>
    <property type="match status" value="1"/>
</dbReference>
<dbReference type="SMART" id="SM00326">
    <property type="entry name" value="SH3"/>
    <property type="match status" value="2"/>
</dbReference>
<sequence length="328" mass="36968">MAGNFDSEERSSWYWGRLSRQDAVSMLQGQRHGVFLVRDSSTCPGDYVLSVSENSRVSHYIINSSGPISVSFVYLIFAVLKPGPHVLLLNIRVSLHSVVLEKFFRVSPSRLRIGDQEFDSLPALLEFYKIHYLDTTTLIEPVSRSRQGSGVNLRQEEIEYVRALFDFNGNDEEDLPFKKGDILKIRDKPEEQWWNAEDMEGKRGMIPVPYVEKYRPVPASVSAMIGGNQEGSHPQPLGGPEPGPYAQPSVNTPLPNLQNGPIYARVIQKRVPNAYDKTALALEVGELVKVTKINVNGQWEGECNGKRGHFPFTHVRLLDQQNPDEDFS</sequence>
<dbReference type="Gene3D" id="3.30.505.10">
    <property type="entry name" value="SH2 domain"/>
    <property type="match status" value="1"/>
</dbReference>
<dbReference type="PANTHER" id="PTHR19969:SF8">
    <property type="entry name" value="ADAPTER MOLECULE CRK"/>
    <property type="match status" value="1"/>
</dbReference>
<dbReference type="InterPro" id="IPR001452">
    <property type="entry name" value="SH3_domain"/>
</dbReference>
<dbReference type="InterPro" id="IPR051184">
    <property type="entry name" value="Tyrosine-phos_adapter"/>
</dbReference>